<gene>
    <name evidence="1" type="ORF">FA13DRAFT_1736256</name>
</gene>
<sequence length="74" mass="8369">MRTVWQPGNLGSTTYSAIGKPIGRQAAHWLTPVLSESNRLTMVTEPTNSRRFDIPCNYKRPYILIGILLPDNCH</sequence>
<keyword evidence="2" id="KW-1185">Reference proteome</keyword>
<reference evidence="1 2" key="1">
    <citation type="journal article" date="2019" name="Nat. Ecol. Evol.">
        <title>Megaphylogeny resolves global patterns of mushroom evolution.</title>
        <authorList>
            <person name="Varga T."/>
            <person name="Krizsan K."/>
            <person name="Foldi C."/>
            <person name="Dima B."/>
            <person name="Sanchez-Garcia M."/>
            <person name="Sanchez-Ramirez S."/>
            <person name="Szollosi G.J."/>
            <person name="Szarkandi J.G."/>
            <person name="Papp V."/>
            <person name="Albert L."/>
            <person name="Andreopoulos W."/>
            <person name="Angelini C."/>
            <person name="Antonin V."/>
            <person name="Barry K.W."/>
            <person name="Bougher N.L."/>
            <person name="Buchanan P."/>
            <person name="Buyck B."/>
            <person name="Bense V."/>
            <person name="Catcheside P."/>
            <person name="Chovatia M."/>
            <person name="Cooper J."/>
            <person name="Damon W."/>
            <person name="Desjardin D."/>
            <person name="Finy P."/>
            <person name="Geml J."/>
            <person name="Haridas S."/>
            <person name="Hughes K."/>
            <person name="Justo A."/>
            <person name="Karasinski D."/>
            <person name="Kautmanova I."/>
            <person name="Kiss B."/>
            <person name="Kocsube S."/>
            <person name="Kotiranta H."/>
            <person name="LaButti K.M."/>
            <person name="Lechner B.E."/>
            <person name="Liimatainen K."/>
            <person name="Lipzen A."/>
            <person name="Lukacs Z."/>
            <person name="Mihaltcheva S."/>
            <person name="Morgado L.N."/>
            <person name="Niskanen T."/>
            <person name="Noordeloos M.E."/>
            <person name="Ohm R.A."/>
            <person name="Ortiz-Santana B."/>
            <person name="Ovrebo C."/>
            <person name="Racz N."/>
            <person name="Riley R."/>
            <person name="Savchenko A."/>
            <person name="Shiryaev A."/>
            <person name="Soop K."/>
            <person name="Spirin V."/>
            <person name="Szebenyi C."/>
            <person name="Tomsovsky M."/>
            <person name="Tulloss R.E."/>
            <person name="Uehling J."/>
            <person name="Grigoriev I.V."/>
            <person name="Vagvolgyi C."/>
            <person name="Papp T."/>
            <person name="Martin F.M."/>
            <person name="Miettinen O."/>
            <person name="Hibbett D.S."/>
            <person name="Nagy L.G."/>
        </authorList>
    </citation>
    <scope>NUCLEOTIDE SEQUENCE [LARGE SCALE GENOMIC DNA]</scope>
    <source>
        <strain evidence="1 2">FP101781</strain>
    </source>
</reference>
<dbReference type="EMBL" id="QPFP01000037">
    <property type="protein sequence ID" value="TEB27785.1"/>
    <property type="molecule type" value="Genomic_DNA"/>
</dbReference>
<comment type="caution">
    <text evidence="1">The sequence shown here is derived from an EMBL/GenBank/DDBJ whole genome shotgun (WGS) entry which is preliminary data.</text>
</comment>
<name>A0A4Y7T0W3_COPMI</name>
<evidence type="ECO:0000313" key="2">
    <source>
        <dbReference type="Proteomes" id="UP000298030"/>
    </source>
</evidence>
<dbReference type="AlphaFoldDB" id="A0A4Y7T0W3"/>
<protein>
    <submittedName>
        <fullName evidence="1">Uncharacterized protein</fullName>
    </submittedName>
</protein>
<evidence type="ECO:0000313" key="1">
    <source>
        <dbReference type="EMBL" id="TEB27785.1"/>
    </source>
</evidence>
<proteinExistence type="predicted"/>
<dbReference type="Proteomes" id="UP000298030">
    <property type="component" value="Unassembled WGS sequence"/>
</dbReference>
<organism evidence="1 2">
    <name type="scientific">Coprinellus micaceus</name>
    <name type="common">Glistening ink-cap mushroom</name>
    <name type="synonym">Coprinus micaceus</name>
    <dbReference type="NCBI Taxonomy" id="71717"/>
    <lineage>
        <taxon>Eukaryota</taxon>
        <taxon>Fungi</taxon>
        <taxon>Dikarya</taxon>
        <taxon>Basidiomycota</taxon>
        <taxon>Agaricomycotina</taxon>
        <taxon>Agaricomycetes</taxon>
        <taxon>Agaricomycetidae</taxon>
        <taxon>Agaricales</taxon>
        <taxon>Agaricineae</taxon>
        <taxon>Psathyrellaceae</taxon>
        <taxon>Coprinellus</taxon>
    </lineage>
</organism>
<accession>A0A4Y7T0W3</accession>